<proteinExistence type="predicted"/>
<protein>
    <submittedName>
        <fullName evidence="1">Extracellular solute-binding protein</fullName>
    </submittedName>
</protein>
<reference evidence="1 2" key="1">
    <citation type="submission" date="2018-11" db="EMBL/GenBank/DDBJ databases">
        <title>Micromonospora sp. PPF5-17, a new actinomycetes isolated from a hot spring soil.</title>
        <authorList>
            <person name="Thawai C."/>
        </authorList>
    </citation>
    <scope>NUCLEOTIDE SEQUENCE [LARGE SCALE GENOMIC DNA]</scope>
    <source>
        <strain evidence="1 2">PPF5-17</strain>
    </source>
</reference>
<dbReference type="SUPFAM" id="SSF53850">
    <property type="entry name" value="Periplasmic binding protein-like II"/>
    <property type="match status" value="1"/>
</dbReference>
<evidence type="ECO:0000313" key="1">
    <source>
        <dbReference type="EMBL" id="RNM00617.1"/>
    </source>
</evidence>
<dbReference type="EMBL" id="RJLN01000009">
    <property type="protein sequence ID" value="RNM00617.1"/>
    <property type="molecule type" value="Genomic_DNA"/>
</dbReference>
<dbReference type="InterPro" id="IPR050490">
    <property type="entry name" value="Bact_solute-bd_prot1"/>
</dbReference>
<sequence length="388" mass="42379">MSTGLVSAGATFLLPGGRTRSDSLSGRPRLCTGTDLTGARAAVIGMWNEANPDAKVELDEVPGGSRAERDSMVERIKNGAVDIVNLDIVDVREFAKEGYIKEISLPTRTYFPAVERAHRVAAGSGRYWAVPFNSDVGMLFSRVTTGLDTRQPLLPQVIRRDTRGVARFVGQLLPDTENDTEPFVVNVLEHALSVDPGILDRDGRVAEDLVRWQDALSPLRTAIQHNDVVRARNEEETRDLFEAGLTHMRNWPARYRGLRSQVALLPLPSGILGGQSLALVANAANVDASLRFIEFATSAAAQRVAAAHGLAPALTHVYDDPSLLQAMPYLEAVKSALEQAIPRPTHRHYRDFAAAVRRHVLPFLGQPNGRLTSAFTDEIKSTLDPGTR</sequence>
<dbReference type="PANTHER" id="PTHR43649">
    <property type="entry name" value="ARABINOSE-BINDING PROTEIN-RELATED"/>
    <property type="match status" value="1"/>
</dbReference>
<gene>
    <name evidence="1" type="ORF">EFE23_05210</name>
</gene>
<name>A0ABX9WME3_9ACTN</name>
<evidence type="ECO:0000313" key="2">
    <source>
        <dbReference type="Proteomes" id="UP000280698"/>
    </source>
</evidence>
<keyword evidence="2" id="KW-1185">Reference proteome</keyword>
<dbReference type="PANTHER" id="PTHR43649:SF12">
    <property type="entry name" value="DIACETYLCHITOBIOSE BINDING PROTEIN DASA"/>
    <property type="match status" value="1"/>
</dbReference>
<organism evidence="1 2">
    <name type="scientific">Micromonospora solifontis</name>
    <dbReference type="NCBI Taxonomy" id="2487138"/>
    <lineage>
        <taxon>Bacteria</taxon>
        <taxon>Bacillati</taxon>
        <taxon>Actinomycetota</taxon>
        <taxon>Actinomycetes</taxon>
        <taxon>Micromonosporales</taxon>
        <taxon>Micromonosporaceae</taxon>
        <taxon>Micromonospora</taxon>
    </lineage>
</organism>
<dbReference type="Proteomes" id="UP000280698">
    <property type="component" value="Unassembled WGS sequence"/>
</dbReference>
<comment type="caution">
    <text evidence="1">The sequence shown here is derived from an EMBL/GenBank/DDBJ whole genome shotgun (WGS) entry which is preliminary data.</text>
</comment>
<accession>A0ABX9WME3</accession>
<dbReference type="Gene3D" id="3.40.190.10">
    <property type="entry name" value="Periplasmic binding protein-like II"/>
    <property type="match status" value="3"/>
</dbReference>